<gene>
    <name evidence="10" type="ORF">PGLA2088_LOCUS40493</name>
</gene>
<evidence type="ECO:0000256" key="5">
    <source>
        <dbReference type="ARBA" id="ARBA00012609"/>
    </source>
</evidence>
<comment type="subunit">
    <text evidence="4">Homotetramer.</text>
</comment>
<feature type="domain" description="Oxo-4-hydroxy-4-carboxy-5-ureidoimidazoline decarboxylase" evidence="9">
    <location>
        <begin position="3"/>
        <end position="57"/>
    </location>
</feature>
<comment type="catalytic activity">
    <reaction evidence="1">
        <text>5-hydroxyisourate + H2O = 5-hydroxy-2-oxo-4-ureido-2,5-dihydro-1H-imidazole-5-carboxylate + H(+)</text>
        <dbReference type="Rhea" id="RHEA:23736"/>
        <dbReference type="ChEBI" id="CHEBI:15377"/>
        <dbReference type="ChEBI" id="CHEBI:15378"/>
        <dbReference type="ChEBI" id="CHEBI:18072"/>
        <dbReference type="ChEBI" id="CHEBI:58639"/>
        <dbReference type="EC" id="3.5.2.17"/>
    </reaction>
</comment>
<dbReference type="GO" id="GO:0033971">
    <property type="term" value="F:hydroxyisourate hydrolase activity"/>
    <property type="evidence" value="ECO:0007669"/>
    <property type="project" value="UniProtKB-EC"/>
</dbReference>
<dbReference type="SUPFAM" id="SSF158694">
    <property type="entry name" value="UraD-Like"/>
    <property type="match status" value="1"/>
</dbReference>
<dbReference type="NCBIfam" id="TIGR02962">
    <property type="entry name" value="hdxy_isourate"/>
    <property type="match status" value="1"/>
</dbReference>
<sequence length="186" mass="20171">MASSYQAKHGFPLVIAPEGLSKRAILGICQARLRNSRSVELTTCLAEARKIACARLRSVASPAATGRLTCHVLDTCHGRPAAGMTVSLRYLGRKAGNEASPQVLGDFVTNSDGRLESPVLSGAQLKEGFYEWTFFVGEYFAMLGVPTLGTPFLDEVPIRFGIDNPESNYHVPLLCSPWSFSTYRGS</sequence>
<dbReference type="PROSITE" id="PS00768">
    <property type="entry name" value="TRANSTHYRETIN_1"/>
    <property type="match status" value="1"/>
</dbReference>
<dbReference type="InterPro" id="IPR023416">
    <property type="entry name" value="Transthyretin/HIU_hydrolase_d"/>
</dbReference>
<keyword evidence="7" id="KW-0378">Hydrolase</keyword>
<dbReference type="AlphaFoldDB" id="A0A813L4F9"/>
<dbReference type="Pfam" id="PF00576">
    <property type="entry name" value="Transthyretin"/>
    <property type="match status" value="1"/>
</dbReference>
<accession>A0A813L4F9</accession>
<dbReference type="Gene3D" id="1.10.3330.10">
    <property type="entry name" value="Oxo-4-hydroxy-4-carboxy-5-ureidoimidazoline decarboxylase"/>
    <property type="match status" value="1"/>
</dbReference>
<evidence type="ECO:0000313" key="10">
    <source>
        <dbReference type="EMBL" id="CAE8719186.1"/>
    </source>
</evidence>
<evidence type="ECO:0000256" key="2">
    <source>
        <dbReference type="ARBA" id="ARBA00002704"/>
    </source>
</evidence>
<evidence type="ECO:0000256" key="7">
    <source>
        <dbReference type="ARBA" id="ARBA00022801"/>
    </source>
</evidence>
<evidence type="ECO:0000256" key="3">
    <source>
        <dbReference type="ARBA" id="ARBA00009850"/>
    </source>
</evidence>
<dbReference type="CDD" id="cd05822">
    <property type="entry name" value="TLP_HIUase"/>
    <property type="match status" value="1"/>
</dbReference>
<dbReference type="SUPFAM" id="SSF49472">
    <property type="entry name" value="Transthyretin (synonym: prealbumin)"/>
    <property type="match status" value="1"/>
</dbReference>
<proteinExistence type="inferred from homology"/>
<reference evidence="10" key="1">
    <citation type="submission" date="2021-02" db="EMBL/GenBank/DDBJ databases">
        <authorList>
            <person name="Dougan E. K."/>
            <person name="Rhodes N."/>
            <person name="Thang M."/>
            <person name="Chan C."/>
        </authorList>
    </citation>
    <scope>NUCLEOTIDE SEQUENCE</scope>
</reference>
<dbReference type="EC" id="3.5.2.17" evidence="5"/>
<dbReference type="InterPro" id="IPR023418">
    <property type="entry name" value="Thyroxine_BS"/>
</dbReference>
<dbReference type="Proteomes" id="UP000626109">
    <property type="component" value="Unassembled WGS sequence"/>
</dbReference>
<dbReference type="InterPro" id="IPR036817">
    <property type="entry name" value="Transthyretin/HIU_hydrolase_sf"/>
</dbReference>
<organism evidence="10 11">
    <name type="scientific">Polarella glacialis</name>
    <name type="common">Dinoflagellate</name>
    <dbReference type="NCBI Taxonomy" id="89957"/>
    <lineage>
        <taxon>Eukaryota</taxon>
        <taxon>Sar</taxon>
        <taxon>Alveolata</taxon>
        <taxon>Dinophyceae</taxon>
        <taxon>Suessiales</taxon>
        <taxon>Suessiaceae</taxon>
        <taxon>Polarella</taxon>
    </lineage>
</organism>
<evidence type="ECO:0000256" key="6">
    <source>
        <dbReference type="ARBA" id="ARBA00022631"/>
    </source>
</evidence>
<keyword evidence="6" id="KW-0659">Purine metabolism</keyword>
<dbReference type="PANTHER" id="PTHR10395:SF7">
    <property type="entry name" value="5-HYDROXYISOURATE HYDROLASE"/>
    <property type="match status" value="1"/>
</dbReference>
<dbReference type="GO" id="GO:0006144">
    <property type="term" value="P:purine nucleobase metabolic process"/>
    <property type="evidence" value="ECO:0007669"/>
    <property type="project" value="UniProtKB-KW"/>
</dbReference>
<evidence type="ECO:0000259" key="8">
    <source>
        <dbReference type="Pfam" id="PF00576"/>
    </source>
</evidence>
<dbReference type="EMBL" id="CAJNNW010033485">
    <property type="protein sequence ID" value="CAE8719186.1"/>
    <property type="molecule type" value="Genomic_DNA"/>
</dbReference>
<dbReference type="InterPro" id="IPR014306">
    <property type="entry name" value="Hydroxyisourate_hydrolase"/>
</dbReference>
<evidence type="ECO:0000313" key="11">
    <source>
        <dbReference type="Proteomes" id="UP000626109"/>
    </source>
</evidence>
<evidence type="ECO:0000259" key="9">
    <source>
        <dbReference type="Pfam" id="PF09349"/>
    </source>
</evidence>
<comment type="similarity">
    <text evidence="3">Belongs to the transthyretin family. 5-hydroxyisourate hydrolase subfamily.</text>
</comment>
<evidence type="ECO:0000256" key="4">
    <source>
        <dbReference type="ARBA" id="ARBA00011881"/>
    </source>
</evidence>
<dbReference type="InterPro" id="IPR036778">
    <property type="entry name" value="OHCU_decarboxylase_sf"/>
</dbReference>
<name>A0A813L4F9_POLGL</name>
<comment type="function">
    <text evidence="2">Catalyzes the hydrolysis of 5-hydroxyisourate (HIU) to 2-oxo-4-hydroxy-4-carboxy-5-ureidoimidazoline (OHCU).</text>
</comment>
<dbReference type="Gene3D" id="2.60.40.180">
    <property type="entry name" value="Transthyretin/hydroxyisourate hydrolase domain"/>
    <property type="match status" value="1"/>
</dbReference>
<feature type="domain" description="Transthyretin/hydroxyisourate hydrolase" evidence="8">
    <location>
        <begin position="68"/>
        <end position="185"/>
    </location>
</feature>
<evidence type="ECO:0000256" key="1">
    <source>
        <dbReference type="ARBA" id="ARBA00001043"/>
    </source>
</evidence>
<dbReference type="PANTHER" id="PTHR10395">
    <property type="entry name" value="URICASE AND TRANSTHYRETIN-RELATED"/>
    <property type="match status" value="1"/>
</dbReference>
<protein>
    <recommendedName>
        <fullName evidence="5">hydroxyisourate hydrolase</fullName>
        <ecNumber evidence="5">3.5.2.17</ecNumber>
    </recommendedName>
</protein>
<dbReference type="Pfam" id="PF09349">
    <property type="entry name" value="OHCU_decarbox"/>
    <property type="match status" value="1"/>
</dbReference>
<dbReference type="InterPro" id="IPR018020">
    <property type="entry name" value="OHCU_decarboxylase"/>
</dbReference>
<comment type="caution">
    <text evidence="10">The sequence shown here is derived from an EMBL/GenBank/DDBJ whole genome shotgun (WGS) entry which is preliminary data.</text>
</comment>